<name>A0ABN2QHJ4_9PSEU</name>
<dbReference type="EMBL" id="BAAANN010000007">
    <property type="protein sequence ID" value="GAA1952097.1"/>
    <property type="molecule type" value="Genomic_DNA"/>
</dbReference>
<keyword evidence="2" id="KW-0472">Membrane</keyword>
<sequence>MAAGKGGRRKSARNRGMAPEGETAGAVSLRQTGDGSEWRVRFVFVVSAIPAIHRFFIPFSGAPPVLE</sequence>
<proteinExistence type="predicted"/>
<keyword evidence="4" id="KW-1185">Reference proteome</keyword>
<feature type="compositionally biased region" description="Basic residues" evidence="1">
    <location>
        <begin position="1"/>
        <end position="13"/>
    </location>
</feature>
<dbReference type="Proteomes" id="UP001501116">
    <property type="component" value="Unassembled WGS sequence"/>
</dbReference>
<accession>A0ABN2QHJ4</accession>
<evidence type="ECO:0000256" key="1">
    <source>
        <dbReference type="SAM" id="MobiDB-lite"/>
    </source>
</evidence>
<protein>
    <submittedName>
        <fullName evidence="3">Uncharacterized protein</fullName>
    </submittedName>
</protein>
<evidence type="ECO:0000313" key="4">
    <source>
        <dbReference type="Proteomes" id="UP001501116"/>
    </source>
</evidence>
<evidence type="ECO:0000313" key="3">
    <source>
        <dbReference type="EMBL" id="GAA1952097.1"/>
    </source>
</evidence>
<organism evidence="3 4">
    <name type="scientific">Amycolatopsis minnesotensis</name>
    <dbReference type="NCBI Taxonomy" id="337894"/>
    <lineage>
        <taxon>Bacteria</taxon>
        <taxon>Bacillati</taxon>
        <taxon>Actinomycetota</taxon>
        <taxon>Actinomycetes</taxon>
        <taxon>Pseudonocardiales</taxon>
        <taxon>Pseudonocardiaceae</taxon>
        <taxon>Amycolatopsis</taxon>
    </lineage>
</organism>
<reference evidence="3 4" key="1">
    <citation type="journal article" date="2019" name="Int. J. Syst. Evol. Microbiol.">
        <title>The Global Catalogue of Microorganisms (GCM) 10K type strain sequencing project: providing services to taxonomists for standard genome sequencing and annotation.</title>
        <authorList>
            <consortium name="The Broad Institute Genomics Platform"/>
            <consortium name="The Broad Institute Genome Sequencing Center for Infectious Disease"/>
            <person name="Wu L."/>
            <person name="Ma J."/>
        </authorList>
    </citation>
    <scope>NUCLEOTIDE SEQUENCE [LARGE SCALE GENOMIC DNA]</scope>
    <source>
        <strain evidence="3 4">JCM 14545</strain>
    </source>
</reference>
<gene>
    <name evidence="3" type="ORF">GCM10009754_21260</name>
</gene>
<feature type="region of interest" description="Disordered" evidence="1">
    <location>
        <begin position="1"/>
        <end position="33"/>
    </location>
</feature>
<keyword evidence="2" id="KW-0812">Transmembrane</keyword>
<evidence type="ECO:0000256" key="2">
    <source>
        <dbReference type="SAM" id="Phobius"/>
    </source>
</evidence>
<feature type="transmembrane region" description="Helical" evidence="2">
    <location>
        <begin position="38"/>
        <end position="57"/>
    </location>
</feature>
<comment type="caution">
    <text evidence="3">The sequence shown here is derived from an EMBL/GenBank/DDBJ whole genome shotgun (WGS) entry which is preliminary data.</text>
</comment>
<keyword evidence="2" id="KW-1133">Transmembrane helix</keyword>